<proteinExistence type="predicted"/>
<dbReference type="OrthoDB" id="680457at2"/>
<evidence type="ECO:0000313" key="2">
    <source>
        <dbReference type="EMBL" id="ANE52713.1"/>
    </source>
</evidence>
<dbReference type="STRING" id="1492898.SY85_21770"/>
<evidence type="ECO:0000256" key="1">
    <source>
        <dbReference type="SAM" id="MobiDB-lite"/>
    </source>
</evidence>
<evidence type="ECO:0000313" key="3">
    <source>
        <dbReference type="Proteomes" id="UP000077177"/>
    </source>
</evidence>
<gene>
    <name evidence="2" type="ORF">SY85_21770</name>
</gene>
<dbReference type="Proteomes" id="UP000077177">
    <property type="component" value="Chromosome"/>
</dbReference>
<reference evidence="2 3" key="2">
    <citation type="journal article" date="2016" name="Int. J. Syst. Evol. Microbiol.">
        <title>Flavisolibacter tropicus sp. nov., isolated from tropical soil.</title>
        <authorList>
            <person name="Lee J.J."/>
            <person name="Kang M.S."/>
            <person name="Kim G.S."/>
            <person name="Lee C.S."/>
            <person name="Lim S."/>
            <person name="Lee J."/>
            <person name="Roh S.H."/>
            <person name="Kang H."/>
            <person name="Ha J.M."/>
            <person name="Bae S."/>
            <person name="Jung H.Y."/>
            <person name="Kim M.K."/>
        </authorList>
    </citation>
    <scope>NUCLEOTIDE SEQUENCE [LARGE SCALE GENOMIC DNA]</scope>
    <source>
        <strain evidence="2 3">LCS9</strain>
    </source>
</reference>
<dbReference type="EMBL" id="CP011390">
    <property type="protein sequence ID" value="ANE52713.1"/>
    <property type="molecule type" value="Genomic_DNA"/>
</dbReference>
<feature type="region of interest" description="Disordered" evidence="1">
    <location>
        <begin position="1"/>
        <end position="71"/>
    </location>
</feature>
<feature type="compositionally biased region" description="Polar residues" evidence="1">
    <location>
        <begin position="39"/>
        <end position="48"/>
    </location>
</feature>
<dbReference type="KEGG" id="fla:SY85_21770"/>
<feature type="compositionally biased region" description="Basic and acidic residues" evidence="1">
    <location>
        <begin position="52"/>
        <end position="71"/>
    </location>
</feature>
<accession>A0A172U111</accession>
<dbReference type="AlphaFoldDB" id="A0A172U111"/>
<name>A0A172U111_9BACT</name>
<keyword evidence="3" id="KW-1185">Reference proteome</keyword>
<protein>
    <submittedName>
        <fullName evidence="2">Uncharacterized protein</fullName>
    </submittedName>
</protein>
<reference evidence="3" key="1">
    <citation type="submission" date="2015-01" db="EMBL/GenBank/DDBJ databases">
        <title>Flavisolibacter sp./LCS9/ whole genome sequencing.</title>
        <authorList>
            <person name="Kim M.K."/>
            <person name="Srinivasan S."/>
            <person name="Lee J.-J."/>
        </authorList>
    </citation>
    <scope>NUCLEOTIDE SEQUENCE [LARGE SCALE GENOMIC DNA]</scope>
    <source>
        <strain evidence="3">LCS9</strain>
    </source>
</reference>
<dbReference type="RefSeq" id="WP_066407682.1">
    <property type="nucleotide sequence ID" value="NZ_CP011390.1"/>
</dbReference>
<organism evidence="2 3">
    <name type="scientific">Flavisolibacter tropicus</name>
    <dbReference type="NCBI Taxonomy" id="1492898"/>
    <lineage>
        <taxon>Bacteria</taxon>
        <taxon>Pseudomonadati</taxon>
        <taxon>Bacteroidota</taxon>
        <taxon>Chitinophagia</taxon>
        <taxon>Chitinophagales</taxon>
        <taxon>Chitinophagaceae</taxon>
        <taxon>Flavisolibacter</taxon>
    </lineage>
</organism>
<sequence>MTDRKEQPGQGQENRINKLETPGHGPEGVDKAPGEETSQDNIQFTQQAFKGKKVDRDITKKEDKPLDKQDL</sequence>